<feature type="coiled-coil region" evidence="1">
    <location>
        <begin position="16"/>
        <end position="104"/>
    </location>
</feature>
<dbReference type="Proteomes" id="UP000026991">
    <property type="component" value="Segment"/>
</dbReference>
<gene>
    <name evidence="2" type="ORF">LP114_008</name>
</gene>
<evidence type="ECO:0000256" key="1">
    <source>
        <dbReference type="SAM" id="Coils"/>
    </source>
</evidence>
<proteinExistence type="predicted"/>
<evidence type="ECO:0000313" key="3">
    <source>
        <dbReference type="Proteomes" id="UP000026991"/>
    </source>
</evidence>
<dbReference type="EMBL" id="KJ094021">
    <property type="protein sequence ID" value="AHL18597.1"/>
    <property type="molecule type" value="Genomic_DNA"/>
</dbReference>
<dbReference type="GeneID" id="19736181"/>
<dbReference type="RefSeq" id="YP_009045063.1">
    <property type="nucleotide sequence ID" value="NC_024392.1"/>
</dbReference>
<organism evidence="2 3">
    <name type="scientific">Listeria phage LP-114</name>
    <dbReference type="NCBI Taxonomy" id="1458857"/>
    <lineage>
        <taxon>Viruses</taxon>
        <taxon>Duplodnaviria</taxon>
        <taxon>Heunggongvirae</taxon>
        <taxon>Uroviricota</taxon>
        <taxon>Caudoviricetes</taxon>
        <taxon>Homburgvirus</taxon>
        <taxon>Homburgvirus LP114</taxon>
    </lineage>
</organism>
<reference evidence="2 3" key="1">
    <citation type="journal article" date="2014" name="Appl. Environ. Microbiol.">
        <title>Comparative genomic and morphological analysis of Listeria phages isolated from farm environments.</title>
        <authorList>
            <person name="Denes T."/>
            <person name="Vongkamjan K."/>
            <person name="Ackermann H.W."/>
            <person name="Moreno Switt A.I."/>
            <person name="Wiedmann M."/>
            <person name="den Bakker H.C."/>
        </authorList>
    </citation>
    <scope>NUCLEOTIDE SEQUENCE [LARGE SCALE GENOMIC DNA]</scope>
</reference>
<keyword evidence="1" id="KW-0175">Coiled coil</keyword>
<evidence type="ECO:0000313" key="2">
    <source>
        <dbReference type="EMBL" id="AHL18597.1"/>
    </source>
</evidence>
<dbReference type="OrthoDB" id="12020at10239"/>
<keyword evidence="3" id="KW-1185">Reference proteome</keyword>
<name>A0A059T683_9CAUD</name>
<sequence>MNDNLKDIICFLSEKVMKLEEENNTLKKENQAITSYSEYTIEELQEKLANASQGNDYELEEVMRVQRETESSYSVKIAELETLVENKSERIKELSKACSDVHEEYLDSVKENTEKDSKIAELEKKISEGFVDSDYNKTLAEDFKAVEKMLTEATLENLELQKKLDAKFGKVE</sequence>
<accession>A0A059T683</accession>
<protein>
    <submittedName>
        <fullName evidence="2">Uncharacterized protein</fullName>
    </submittedName>
</protein>
<dbReference type="KEGG" id="vg:19736181"/>